<comment type="caution">
    <text evidence="1">The sequence shown here is derived from an EMBL/GenBank/DDBJ whole genome shotgun (WGS) entry which is preliminary data.</text>
</comment>
<name>A0A550CK69_9AGAR</name>
<keyword evidence="2" id="KW-1185">Reference proteome</keyword>
<dbReference type="AlphaFoldDB" id="A0A550CK69"/>
<dbReference type="EMBL" id="VDMD01000005">
    <property type="protein sequence ID" value="TRM65211.1"/>
    <property type="molecule type" value="Genomic_DNA"/>
</dbReference>
<proteinExistence type="predicted"/>
<sequence>MAPVAAHLQWPLRHLRTPPPSSPAPWHEWYVWHPNRCLDAQARSACFSPTGTRVSKPLRCPSTTILWPRKSALPLLT</sequence>
<reference evidence="1 2" key="1">
    <citation type="journal article" date="2019" name="New Phytol.">
        <title>Comparative genomics reveals unique wood-decay strategies and fruiting body development in the Schizophyllaceae.</title>
        <authorList>
            <person name="Almasi E."/>
            <person name="Sahu N."/>
            <person name="Krizsan K."/>
            <person name="Balint B."/>
            <person name="Kovacs G.M."/>
            <person name="Kiss B."/>
            <person name="Cseklye J."/>
            <person name="Drula E."/>
            <person name="Henrissat B."/>
            <person name="Nagy I."/>
            <person name="Chovatia M."/>
            <person name="Adam C."/>
            <person name="LaButti K."/>
            <person name="Lipzen A."/>
            <person name="Riley R."/>
            <person name="Grigoriev I.V."/>
            <person name="Nagy L.G."/>
        </authorList>
    </citation>
    <scope>NUCLEOTIDE SEQUENCE [LARGE SCALE GENOMIC DNA]</scope>
    <source>
        <strain evidence="1 2">NL-1724</strain>
    </source>
</reference>
<evidence type="ECO:0000313" key="2">
    <source>
        <dbReference type="Proteomes" id="UP000320762"/>
    </source>
</evidence>
<gene>
    <name evidence="1" type="ORF">BD626DRAFT_488049</name>
</gene>
<evidence type="ECO:0000313" key="1">
    <source>
        <dbReference type="EMBL" id="TRM65211.1"/>
    </source>
</evidence>
<protein>
    <submittedName>
        <fullName evidence="1">Uncharacterized protein</fullName>
    </submittedName>
</protein>
<dbReference type="Proteomes" id="UP000320762">
    <property type="component" value="Unassembled WGS sequence"/>
</dbReference>
<organism evidence="1 2">
    <name type="scientific">Schizophyllum amplum</name>
    <dbReference type="NCBI Taxonomy" id="97359"/>
    <lineage>
        <taxon>Eukaryota</taxon>
        <taxon>Fungi</taxon>
        <taxon>Dikarya</taxon>
        <taxon>Basidiomycota</taxon>
        <taxon>Agaricomycotina</taxon>
        <taxon>Agaricomycetes</taxon>
        <taxon>Agaricomycetidae</taxon>
        <taxon>Agaricales</taxon>
        <taxon>Schizophyllaceae</taxon>
        <taxon>Schizophyllum</taxon>
    </lineage>
</organism>
<accession>A0A550CK69</accession>